<name>A0B5G6_METTP</name>
<evidence type="ECO:0008006" key="3">
    <source>
        <dbReference type="Google" id="ProtNLM"/>
    </source>
</evidence>
<organism evidence="1 2">
    <name type="scientific">Methanothrix thermoacetophila (strain DSM 6194 / JCM 14653 / NBRC 101360 / PT)</name>
    <name type="common">Methanosaeta thermophila</name>
    <dbReference type="NCBI Taxonomy" id="349307"/>
    <lineage>
        <taxon>Archaea</taxon>
        <taxon>Methanobacteriati</taxon>
        <taxon>Methanobacteriota</taxon>
        <taxon>Stenosarchaea group</taxon>
        <taxon>Methanomicrobia</taxon>
        <taxon>Methanotrichales</taxon>
        <taxon>Methanotrichaceae</taxon>
        <taxon>Methanothrix</taxon>
    </lineage>
</organism>
<dbReference type="EMBL" id="CP000477">
    <property type="protein sequence ID" value="ABK13940.1"/>
    <property type="molecule type" value="Genomic_DNA"/>
</dbReference>
<dbReference type="AlphaFoldDB" id="A0B5G6"/>
<dbReference type="InterPro" id="IPR015867">
    <property type="entry name" value="N-reg_PII/ATP_PRibTrfase_C"/>
</dbReference>
<reference evidence="1 2" key="1">
    <citation type="submission" date="2006-10" db="EMBL/GenBank/DDBJ databases">
        <title>Complete sequence of Methanosaeta thermophila PT.</title>
        <authorList>
            <consortium name="US DOE Joint Genome Institute"/>
            <person name="Copeland A."/>
            <person name="Lucas S."/>
            <person name="Lapidus A."/>
            <person name="Barry K."/>
            <person name="Detter J.C."/>
            <person name="Glavina del Rio T."/>
            <person name="Hammon N."/>
            <person name="Israni S."/>
            <person name="Pitluck S."/>
            <person name="Chain P."/>
            <person name="Malfatti S."/>
            <person name="Shin M."/>
            <person name="Vergez L."/>
            <person name="Schmutz J."/>
            <person name="Larimer F."/>
            <person name="Land M."/>
            <person name="Hauser L."/>
            <person name="Kyrpides N."/>
            <person name="Kim E."/>
            <person name="Smith K.S."/>
            <person name="Ingram-Smith C."/>
            <person name="Richardson P."/>
        </authorList>
    </citation>
    <scope>NUCLEOTIDE SEQUENCE [LARGE SCALE GENOMIC DNA]</scope>
    <source>
        <strain evidence="2">DSM 6194 / JCM 14653 / NBRC 101360 / PT</strain>
    </source>
</reference>
<dbReference type="InterPro" id="IPR011322">
    <property type="entry name" value="N-reg_PII-like_a/b"/>
</dbReference>
<dbReference type="HOGENOM" id="CLU_145179_0_0_2"/>
<evidence type="ECO:0000313" key="2">
    <source>
        <dbReference type="Proteomes" id="UP000000674"/>
    </source>
</evidence>
<proteinExistence type="predicted"/>
<keyword evidence="2" id="KW-1185">Reference proteome</keyword>
<dbReference type="Proteomes" id="UP000000674">
    <property type="component" value="Chromosome"/>
</dbReference>
<dbReference type="InterPro" id="IPR019296">
    <property type="entry name" value="Unchr_N-regulatory-PII-rel"/>
</dbReference>
<dbReference type="Gene3D" id="3.30.70.120">
    <property type="match status" value="1"/>
</dbReference>
<dbReference type="STRING" id="349307.Mthe_0140"/>
<evidence type="ECO:0000313" key="1">
    <source>
        <dbReference type="EMBL" id="ABK13940.1"/>
    </source>
</evidence>
<gene>
    <name evidence="1" type="ordered locus">Mthe_0140</name>
</gene>
<sequence length="141" mass="16375">MYEFSLCYRILKHCSTQQHKRQPIYAIVSNNLNMKSMVKVFIDHEHLLKVMNILTEVGITGFYIYEYKGMSPGVWKDFRLREDPEMTLDAIRNFSEPGVMVNTVVSSNRCERLVQSLEQGLKGKRFTVIIQPVTSIKVRGD</sequence>
<accession>A0B5G6</accession>
<dbReference type="SUPFAM" id="SSF54913">
    <property type="entry name" value="GlnB-like"/>
    <property type="match status" value="1"/>
</dbReference>
<dbReference type="KEGG" id="mtp:Mthe_0140"/>
<dbReference type="Pfam" id="PF10126">
    <property type="entry name" value="Nit_Regul_Hom"/>
    <property type="match status" value="1"/>
</dbReference>
<protein>
    <recommendedName>
        <fullName evidence="3">Nitrogen regulatory protein P-II</fullName>
    </recommendedName>
</protein>